<accession>A0A7J7CZ54</accession>
<gene>
    <name evidence="2" type="ORF">HS088_TW12G00596</name>
</gene>
<dbReference type="Pfam" id="PF06708">
    <property type="entry name" value="DUF1195"/>
    <property type="match status" value="1"/>
</dbReference>
<dbReference type="AlphaFoldDB" id="A0A7J7CZ54"/>
<keyword evidence="1" id="KW-0812">Transmembrane</keyword>
<dbReference type="EMBL" id="JAAARO010000012">
    <property type="protein sequence ID" value="KAF5739391.1"/>
    <property type="molecule type" value="Genomic_DNA"/>
</dbReference>
<proteinExistence type="predicted"/>
<dbReference type="PANTHER" id="PTHR34358">
    <property type="entry name" value="OS03G0411600 PROTEIN"/>
    <property type="match status" value="1"/>
</dbReference>
<dbReference type="OrthoDB" id="2020737at2759"/>
<dbReference type="InParanoid" id="A0A7J7CZ54"/>
<evidence type="ECO:0000313" key="3">
    <source>
        <dbReference type="Proteomes" id="UP000593562"/>
    </source>
</evidence>
<keyword evidence="1" id="KW-1133">Transmembrane helix</keyword>
<feature type="transmembrane region" description="Helical" evidence="1">
    <location>
        <begin position="29"/>
        <end position="50"/>
    </location>
</feature>
<protein>
    <submittedName>
        <fullName evidence="2">Uncharacterized protein</fullName>
    </submittedName>
</protein>
<keyword evidence="1" id="KW-0472">Membrane</keyword>
<comment type="caution">
    <text evidence="2">The sequence shown here is derived from an EMBL/GenBank/DDBJ whole genome shotgun (WGS) entry which is preliminary data.</text>
</comment>
<name>A0A7J7CZ54_TRIWF</name>
<reference evidence="2 3" key="1">
    <citation type="journal article" date="2020" name="Nat. Commun.">
        <title>Genome of Tripterygium wilfordii and identification of cytochrome P450 involved in triptolide biosynthesis.</title>
        <authorList>
            <person name="Tu L."/>
            <person name="Su P."/>
            <person name="Zhang Z."/>
            <person name="Gao L."/>
            <person name="Wang J."/>
            <person name="Hu T."/>
            <person name="Zhou J."/>
            <person name="Zhang Y."/>
            <person name="Zhao Y."/>
            <person name="Liu Y."/>
            <person name="Song Y."/>
            <person name="Tong Y."/>
            <person name="Lu Y."/>
            <person name="Yang J."/>
            <person name="Xu C."/>
            <person name="Jia M."/>
            <person name="Peters R.J."/>
            <person name="Huang L."/>
            <person name="Gao W."/>
        </authorList>
    </citation>
    <scope>NUCLEOTIDE SEQUENCE [LARGE SCALE GENOMIC DNA]</scope>
    <source>
        <strain evidence="3">cv. XIE 37</strain>
        <tissue evidence="2">Leaf</tissue>
    </source>
</reference>
<dbReference type="Proteomes" id="UP000593562">
    <property type="component" value="Unassembled WGS sequence"/>
</dbReference>
<sequence>MEDEYSTTTAVPKTATRKVARFGSSSYKFWILLAILLLASWSLITGSVTLKWSAGNLSHFPADADLPVHGDLDVLEVEEREKVVRRMWEVYTQKGSGRISIELPRFWRYAFEAAYEDLASDVPSVRDAAVSEIAEMSLLSINTIEPLTIQSTTGNVHGVV</sequence>
<dbReference type="PANTHER" id="PTHR34358:SF7">
    <property type="entry name" value="SUGAR TRANSPORTER"/>
    <property type="match status" value="1"/>
</dbReference>
<keyword evidence="3" id="KW-1185">Reference proteome</keyword>
<evidence type="ECO:0000256" key="1">
    <source>
        <dbReference type="SAM" id="Phobius"/>
    </source>
</evidence>
<dbReference type="InterPro" id="IPR010608">
    <property type="entry name" value="DUF1195"/>
</dbReference>
<evidence type="ECO:0000313" key="2">
    <source>
        <dbReference type="EMBL" id="KAF5739391.1"/>
    </source>
</evidence>
<organism evidence="2 3">
    <name type="scientific">Tripterygium wilfordii</name>
    <name type="common">Thunder God vine</name>
    <dbReference type="NCBI Taxonomy" id="458696"/>
    <lineage>
        <taxon>Eukaryota</taxon>
        <taxon>Viridiplantae</taxon>
        <taxon>Streptophyta</taxon>
        <taxon>Embryophyta</taxon>
        <taxon>Tracheophyta</taxon>
        <taxon>Spermatophyta</taxon>
        <taxon>Magnoliopsida</taxon>
        <taxon>eudicotyledons</taxon>
        <taxon>Gunneridae</taxon>
        <taxon>Pentapetalae</taxon>
        <taxon>rosids</taxon>
        <taxon>fabids</taxon>
        <taxon>Celastrales</taxon>
        <taxon>Celastraceae</taxon>
        <taxon>Tripterygium</taxon>
    </lineage>
</organism>